<accession>A0A4W6FYP2</accession>
<dbReference type="GO" id="GO:0009986">
    <property type="term" value="C:cell surface"/>
    <property type="evidence" value="ECO:0007669"/>
    <property type="project" value="TreeGrafter"/>
</dbReference>
<dbReference type="AlphaFoldDB" id="A0A4W6FYP2"/>
<keyword evidence="8" id="KW-0732">Signal</keyword>
<gene>
    <name evidence="9" type="primary">PROM1</name>
    <name evidence="9" type="synonym">prom1a</name>
</gene>
<organism evidence="9 10">
    <name type="scientific">Lates calcarifer</name>
    <name type="common">Barramundi</name>
    <name type="synonym">Holocentrus calcarifer</name>
    <dbReference type="NCBI Taxonomy" id="8187"/>
    <lineage>
        <taxon>Eukaryota</taxon>
        <taxon>Metazoa</taxon>
        <taxon>Chordata</taxon>
        <taxon>Craniata</taxon>
        <taxon>Vertebrata</taxon>
        <taxon>Euteleostomi</taxon>
        <taxon>Actinopterygii</taxon>
        <taxon>Neopterygii</taxon>
        <taxon>Teleostei</taxon>
        <taxon>Neoteleostei</taxon>
        <taxon>Acanthomorphata</taxon>
        <taxon>Carangaria</taxon>
        <taxon>Carangaria incertae sedis</taxon>
        <taxon>Centropomidae</taxon>
        <taxon>Lates</taxon>
    </lineage>
</organism>
<keyword evidence="10" id="KW-1185">Reference proteome</keyword>
<evidence type="ECO:0000256" key="8">
    <source>
        <dbReference type="SAM" id="SignalP"/>
    </source>
</evidence>
<dbReference type="Pfam" id="PF05478">
    <property type="entry name" value="Prominin"/>
    <property type="match status" value="1"/>
</dbReference>
<name>A0A4W6FYP2_LATCA</name>
<keyword evidence="6" id="KW-0325">Glycoprotein</keyword>
<reference evidence="9" key="2">
    <citation type="submission" date="2025-08" db="UniProtKB">
        <authorList>
            <consortium name="Ensembl"/>
        </authorList>
    </citation>
    <scope>IDENTIFICATION</scope>
</reference>
<dbReference type="InterPro" id="IPR008795">
    <property type="entry name" value="Prominin"/>
</dbReference>
<dbReference type="GO" id="GO:0015485">
    <property type="term" value="F:cholesterol binding"/>
    <property type="evidence" value="ECO:0007669"/>
    <property type="project" value="TreeGrafter"/>
</dbReference>
<feature type="transmembrane region" description="Helical" evidence="7">
    <location>
        <begin position="453"/>
        <end position="482"/>
    </location>
</feature>
<dbReference type="GO" id="GO:0031528">
    <property type="term" value="C:microvillus membrane"/>
    <property type="evidence" value="ECO:0007669"/>
    <property type="project" value="UniProtKB-SubCell"/>
</dbReference>
<dbReference type="Ensembl" id="ENSLCAT00010057929.1">
    <property type="protein sequence ID" value="ENSLCAP00010056390.1"/>
    <property type="gene ID" value="ENSLCAG00010026214.1"/>
</dbReference>
<feature type="transmembrane region" description="Helical" evidence="7">
    <location>
        <begin position="166"/>
        <end position="188"/>
    </location>
</feature>
<dbReference type="FunCoup" id="A0A4W6FYP2">
    <property type="interactions" value="532"/>
</dbReference>
<dbReference type="GO" id="GO:0071914">
    <property type="term" value="C:prominosome"/>
    <property type="evidence" value="ECO:0007669"/>
    <property type="project" value="TreeGrafter"/>
</dbReference>
<dbReference type="PANTHER" id="PTHR22730">
    <property type="entry name" value="PROMININ PROM PROTEIN"/>
    <property type="match status" value="1"/>
</dbReference>
<keyword evidence="4 7" id="KW-1133">Transmembrane helix</keyword>
<feature type="chain" id="PRO_5021473312" evidence="8">
    <location>
        <begin position="22"/>
        <end position="901"/>
    </location>
</feature>
<dbReference type="GO" id="GO:0005929">
    <property type="term" value="C:cilium"/>
    <property type="evidence" value="ECO:0007669"/>
    <property type="project" value="TreeGrafter"/>
</dbReference>
<evidence type="ECO:0000256" key="7">
    <source>
        <dbReference type="SAM" id="Phobius"/>
    </source>
</evidence>
<evidence type="ECO:0000256" key="2">
    <source>
        <dbReference type="ARBA" id="ARBA00006058"/>
    </source>
</evidence>
<dbReference type="Proteomes" id="UP000314980">
    <property type="component" value="Unassembled WGS sequence"/>
</dbReference>
<protein>
    <submittedName>
        <fullName evidence="9">Prominin 1a</fullName>
    </submittedName>
</protein>
<reference evidence="9" key="3">
    <citation type="submission" date="2025-09" db="UniProtKB">
        <authorList>
            <consortium name="Ensembl"/>
        </authorList>
    </citation>
    <scope>IDENTIFICATION</scope>
</reference>
<comment type="similarity">
    <text evidence="2">Belongs to the prominin family.</text>
</comment>
<feature type="transmembrane region" description="Helical" evidence="7">
    <location>
        <begin position="819"/>
        <end position="839"/>
    </location>
</feature>
<proteinExistence type="inferred from homology"/>
<keyword evidence="5 7" id="KW-0472">Membrane</keyword>
<dbReference type="PANTHER" id="PTHR22730:SF3">
    <property type="entry name" value="PROMININ-1"/>
    <property type="match status" value="1"/>
</dbReference>
<dbReference type="GeneTree" id="ENSGT00530000063586"/>
<dbReference type="STRING" id="8187.ENSLCAP00010056390"/>
<feature type="signal peptide" evidence="8">
    <location>
        <begin position="1"/>
        <end position="21"/>
    </location>
</feature>
<evidence type="ECO:0000256" key="1">
    <source>
        <dbReference type="ARBA" id="ARBA00004475"/>
    </source>
</evidence>
<evidence type="ECO:0000256" key="5">
    <source>
        <dbReference type="ARBA" id="ARBA00023136"/>
    </source>
</evidence>
<feature type="transmembrane region" description="Helical" evidence="7">
    <location>
        <begin position="112"/>
        <end position="145"/>
    </location>
</feature>
<dbReference type="GO" id="GO:0016324">
    <property type="term" value="C:apical plasma membrane"/>
    <property type="evidence" value="ECO:0007669"/>
    <property type="project" value="TreeGrafter"/>
</dbReference>
<evidence type="ECO:0000313" key="9">
    <source>
        <dbReference type="Ensembl" id="ENSLCAP00010056390.1"/>
    </source>
</evidence>
<sequence length="901" mass="100620">MLKTGVVLLMLLLLGVLSASGELQQETETRRLPPPGKLDFGYVPAGVYETLAHYEPGPIGILFHMVHTFLYVVQPNAFPQDLIVRLAKDKFGAIQTEYQKVRVCVCVTKIAIYYEIGFLVCAAVGLLFTVLMPIVGLFFCMCRCCDNCGGEMHQRQRKNADCRRGLLGTLLFSTSLVITIGVLCAYAANQNLSSQVKNIRRLVNSNMRDLHTFANDTPMQIDYLISQYATAKKKVIYDLNNIGPLLGGRIHDQLDKEVHPALDRVLNMAGVKIERAIKAMRETKEALENVSVSLEVLQEGTGKLNFNLSLVRTNINRTLNDPGCRDEESDATTAQLCRNIRQSLSKLKISANFTRLPSVNAPLENVNNVLRTDLSAIVQRGYSSLNDTPQMVIEQTRGVVESVQNLVDGIGNNISSFSKVFPVQSCLSNFTIFISHAHAKIEDHYPEIDQMDFYRWIGCISLCCMVVLVLAFNYLGLLCGTLGYDKHASPTTRGCISNTGGTMLMAGVGFSFIFSWVLMGVVTVIFLAGGNMEKLVCEPFHTKELFKVVDTPYLVNPEWKNFIPGYMYNDSDLDLTAESLYSTCKENKGIYLAMRLDKVFNISSFLNTTVFTKDVVSQLDSVKIDLRGIILLEAEGKQNLLDFSEAGLSEINYADYLEEVNKGVTVVDLLSYARELEAQTDLMPRGPLQTALKGHIGTLRQIHSQQITPMEQAMVMPHCSALNQSMRFLERTASDLPNKVLAVLEAIEAAQYLISKNATHLINRETGKYTATIVGYFHQYIEWVKTSLAMEVAPCKPFSNMVDTAEIIACSFLVDSMNVFWMGLGCSTLFLLPSIILAVKLAKYYRRMDTEDVYDDMEIGNNGYHSERSQGIPNPMMTSIPTYDTMNRFPRASAPPRHIDW</sequence>
<comment type="subcellular location">
    <subcellularLocation>
        <location evidence="1">Cell projection</location>
        <location evidence="1">Microvillus membrane</location>
        <topology evidence="1">Multi-pass membrane protein</topology>
    </subcellularLocation>
</comment>
<reference evidence="10" key="1">
    <citation type="submission" date="2015-09" db="EMBL/GenBank/DDBJ databases">
        <authorList>
            <person name="Sai Rama Sridatta P."/>
        </authorList>
    </citation>
    <scope>NUCLEOTIDE SEQUENCE [LARGE SCALE GENOMIC DNA]</scope>
</reference>
<dbReference type="InParanoid" id="A0A4W6FYP2"/>
<evidence type="ECO:0000256" key="3">
    <source>
        <dbReference type="ARBA" id="ARBA00022692"/>
    </source>
</evidence>
<feature type="transmembrane region" description="Helical" evidence="7">
    <location>
        <begin position="503"/>
        <end position="528"/>
    </location>
</feature>
<evidence type="ECO:0000313" key="10">
    <source>
        <dbReference type="Proteomes" id="UP000314980"/>
    </source>
</evidence>
<keyword evidence="3 7" id="KW-0812">Transmembrane</keyword>
<evidence type="ECO:0000256" key="6">
    <source>
        <dbReference type="ARBA" id="ARBA00023180"/>
    </source>
</evidence>
<evidence type="ECO:0000256" key="4">
    <source>
        <dbReference type="ARBA" id="ARBA00022989"/>
    </source>
</evidence>